<proteinExistence type="predicted"/>
<dbReference type="STRING" id="1081108.A0A162KAF1"/>
<dbReference type="EMBL" id="AZHF01000002">
    <property type="protein sequence ID" value="OAA80012.1"/>
    <property type="molecule type" value="Genomic_DNA"/>
</dbReference>
<dbReference type="Pfam" id="PF21858">
    <property type="entry name" value="DUF6914"/>
    <property type="match status" value="1"/>
</dbReference>
<accession>A0A162KAF1</accession>
<sequence length="203" mass="22529">MLLVTLALYHRDSLSHGNSRRIFGYEAYHWGLLFTPASSSSSSSDAAPLYSFDATDASDIDPVTFRLRNPSMDWWLRAETRPTAPNPKLLGQLVVGTLPDGDAWGEEGGGGFERLKAIFEEVPLPEKNTHPQQSCVTWAVAAVGRMQTQGWVPAFDLQVLKDAALAYADARIKEDATEPALKEYRAEERAFDLFGGVLVWKRE</sequence>
<dbReference type="Proteomes" id="UP000076881">
    <property type="component" value="Unassembled WGS sequence"/>
</dbReference>
<dbReference type="AlphaFoldDB" id="A0A162KAF1"/>
<evidence type="ECO:0000313" key="1">
    <source>
        <dbReference type="EMBL" id="OAA80012.1"/>
    </source>
</evidence>
<dbReference type="OrthoDB" id="4924482at2759"/>
<gene>
    <name evidence="1" type="ORF">LEL_03498</name>
</gene>
<protein>
    <submittedName>
        <fullName evidence="1">Uncharacterized protein</fullName>
    </submittedName>
</protein>
<evidence type="ECO:0000313" key="2">
    <source>
        <dbReference type="Proteomes" id="UP000076881"/>
    </source>
</evidence>
<reference evidence="1 2" key="1">
    <citation type="journal article" date="2016" name="Genome Biol. Evol.">
        <title>Divergent and convergent evolution of fungal pathogenicity.</title>
        <authorList>
            <person name="Shang Y."/>
            <person name="Xiao G."/>
            <person name="Zheng P."/>
            <person name="Cen K."/>
            <person name="Zhan S."/>
            <person name="Wang C."/>
        </authorList>
    </citation>
    <scope>NUCLEOTIDE SEQUENCE [LARGE SCALE GENOMIC DNA]</scope>
    <source>
        <strain evidence="1 2">RCEF 1005</strain>
    </source>
</reference>
<keyword evidence="2" id="KW-1185">Reference proteome</keyword>
<dbReference type="InterPro" id="IPR054208">
    <property type="entry name" value="DUF6914"/>
</dbReference>
<comment type="caution">
    <text evidence="1">The sequence shown here is derived from an EMBL/GenBank/DDBJ whole genome shotgun (WGS) entry which is preliminary data.</text>
</comment>
<name>A0A162KAF1_CORDF</name>
<organism evidence="1 2">
    <name type="scientific">Akanthomyces lecanii RCEF 1005</name>
    <dbReference type="NCBI Taxonomy" id="1081108"/>
    <lineage>
        <taxon>Eukaryota</taxon>
        <taxon>Fungi</taxon>
        <taxon>Dikarya</taxon>
        <taxon>Ascomycota</taxon>
        <taxon>Pezizomycotina</taxon>
        <taxon>Sordariomycetes</taxon>
        <taxon>Hypocreomycetidae</taxon>
        <taxon>Hypocreales</taxon>
        <taxon>Cordycipitaceae</taxon>
        <taxon>Akanthomyces</taxon>
        <taxon>Cordyceps confragosa</taxon>
    </lineage>
</organism>